<dbReference type="PANTHER" id="PTHR13664:SF0">
    <property type="entry name" value="BECLIN 1-ASSOCIATED AUTOPHAGY-RELATED KEY REGULATOR"/>
    <property type="match status" value="1"/>
</dbReference>
<evidence type="ECO:0000313" key="4">
    <source>
        <dbReference type="Proteomes" id="UP001558652"/>
    </source>
</evidence>
<dbReference type="InterPro" id="IPR018791">
    <property type="entry name" value="UV_resistance/autophagy_Atg14"/>
</dbReference>
<accession>A0ABD0YCJ8</accession>
<dbReference type="Proteomes" id="UP001558652">
    <property type="component" value="Unassembled WGS sequence"/>
</dbReference>
<protein>
    <recommendedName>
        <fullName evidence="5">Beclin 1-associated autophagy-related key regulator</fullName>
    </recommendedName>
</protein>
<keyword evidence="4" id="KW-1185">Reference proteome</keyword>
<evidence type="ECO:0000256" key="1">
    <source>
        <dbReference type="ARBA" id="ARBA00023054"/>
    </source>
</evidence>
<proteinExistence type="predicted"/>
<dbReference type="GO" id="GO:0005737">
    <property type="term" value="C:cytoplasm"/>
    <property type="evidence" value="ECO:0007669"/>
    <property type="project" value="UniProtKB-ARBA"/>
</dbReference>
<keyword evidence="1 2" id="KW-0175">Coiled coil</keyword>
<feature type="coiled-coil region" evidence="2">
    <location>
        <begin position="139"/>
        <end position="187"/>
    </location>
</feature>
<organism evidence="3 4">
    <name type="scientific">Ranatra chinensis</name>
    <dbReference type="NCBI Taxonomy" id="642074"/>
    <lineage>
        <taxon>Eukaryota</taxon>
        <taxon>Metazoa</taxon>
        <taxon>Ecdysozoa</taxon>
        <taxon>Arthropoda</taxon>
        <taxon>Hexapoda</taxon>
        <taxon>Insecta</taxon>
        <taxon>Pterygota</taxon>
        <taxon>Neoptera</taxon>
        <taxon>Paraneoptera</taxon>
        <taxon>Hemiptera</taxon>
        <taxon>Heteroptera</taxon>
        <taxon>Panheteroptera</taxon>
        <taxon>Nepomorpha</taxon>
        <taxon>Nepidae</taxon>
        <taxon>Ranatrinae</taxon>
        <taxon>Ranatra</taxon>
    </lineage>
</organism>
<comment type="caution">
    <text evidence="3">The sequence shown here is derived from an EMBL/GenBank/DDBJ whole genome shotgun (WGS) entry which is preliminary data.</text>
</comment>
<sequence length="471" mass="53088">MTSSSGDSAAPLDFQISSSTEDNCKLSVQTEDCPLCLKSRRNFHCKLCIRNGDFSHSATRYGERYEEFLADNTLLFYFQTEVNNWKKMFYALEGTIKHLMISQINMCKDRVRFLRLLIKDKKEMLTKKKERILRLADLNREHIARLARYEERVGKLENLVNSKCAELREQKETLYSAQEKLKKVIRKNVQQLVHYIFPISAIHPFRSHDDSDTVNALAEASRTAYIRGKWVFSDISTESQHCIVAPTLPSSGDYSPYNDWVAANKDGVPGASNDAVDHNPAYNISAALTYTTQLVNLLAFYLDIRLPTKLCYSEFCGNELSENKFAKRVARLNWNVLHLCLSQNVNPRLLNPKSTLQNILHLLDPGTSDLGRVGACEVDPETSRALEDSLRPALELSTDSEDSEDDSDHLPYEWEAVANVGLPEVGTGPVGQNISSQQQISSTSVASGLVTSAAASIASFWRGWTTNRYVR</sequence>
<evidence type="ECO:0000256" key="2">
    <source>
        <dbReference type="SAM" id="Coils"/>
    </source>
</evidence>
<dbReference type="AlphaFoldDB" id="A0ABD0YCJ8"/>
<dbReference type="Pfam" id="PF10186">
    <property type="entry name" value="ATG14"/>
    <property type="match status" value="1"/>
</dbReference>
<reference evidence="3 4" key="1">
    <citation type="submission" date="2024-07" db="EMBL/GenBank/DDBJ databases">
        <title>Chromosome-level genome assembly of the water stick insect Ranatra chinensis (Heteroptera: Nepidae).</title>
        <authorList>
            <person name="Liu X."/>
        </authorList>
    </citation>
    <scope>NUCLEOTIDE SEQUENCE [LARGE SCALE GENOMIC DNA]</scope>
    <source>
        <strain evidence="3">Cailab_2021Rc</strain>
        <tissue evidence="3">Muscle</tissue>
    </source>
</reference>
<evidence type="ECO:0000313" key="3">
    <source>
        <dbReference type="EMBL" id="KAL1114784.1"/>
    </source>
</evidence>
<dbReference type="EMBL" id="JBFDAA010000021">
    <property type="protein sequence ID" value="KAL1114784.1"/>
    <property type="molecule type" value="Genomic_DNA"/>
</dbReference>
<gene>
    <name evidence="3" type="ORF">AAG570_007608</name>
</gene>
<dbReference type="PANTHER" id="PTHR13664">
    <property type="entry name" value="BECLIN 1-ASSOCIATED AUTOPHAGY-RELATED KEY REGULATOR"/>
    <property type="match status" value="1"/>
</dbReference>
<evidence type="ECO:0008006" key="5">
    <source>
        <dbReference type="Google" id="ProtNLM"/>
    </source>
</evidence>
<dbReference type="GO" id="GO:0032991">
    <property type="term" value="C:protein-containing complex"/>
    <property type="evidence" value="ECO:0007669"/>
    <property type="project" value="UniProtKB-ARBA"/>
</dbReference>
<name>A0ABD0YCJ8_9HEMI</name>